<dbReference type="Pfam" id="PF10699">
    <property type="entry name" value="HAP2-GCS1"/>
    <property type="match status" value="1"/>
</dbReference>
<keyword evidence="13" id="KW-1185">Reference proteome</keyword>
<keyword evidence="7" id="KW-0446">Lipid-binding</keyword>
<dbReference type="Proteomes" id="UP000694941">
    <property type="component" value="Unplaced"/>
</dbReference>
<gene>
    <name evidence="14" type="primary">LOC111089269</name>
</gene>
<evidence type="ECO:0000256" key="10">
    <source>
        <dbReference type="ARBA" id="ARBA00023279"/>
    </source>
</evidence>
<evidence type="ECO:0000256" key="6">
    <source>
        <dbReference type="ARBA" id="ARBA00022989"/>
    </source>
</evidence>
<keyword evidence="4 11" id="KW-0812">Transmembrane</keyword>
<dbReference type="PANTHER" id="PTHR31764">
    <property type="entry name" value="PROTEIN HAPLESS 2"/>
    <property type="match status" value="1"/>
</dbReference>
<name>A0ABM1TMQ8_LIMPO</name>
<keyword evidence="5" id="KW-0732">Signal</keyword>
<evidence type="ECO:0000256" key="3">
    <source>
        <dbReference type="ARBA" id="ARBA00022475"/>
    </source>
</evidence>
<keyword evidence="6 11" id="KW-1133">Transmembrane helix</keyword>
<comment type="subcellular location">
    <subcellularLocation>
        <location evidence="1">Cell membrane</location>
        <topology evidence="1">Single-pass type I membrane protein</topology>
    </subcellularLocation>
</comment>
<feature type="non-terminal residue" evidence="14">
    <location>
        <position position="471"/>
    </location>
</feature>
<keyword evidence="10" id="KW-0278">Fertilization</keyword>
<feature type="transmembrane region" description="Helical" evidence="11">
    <location>
        <begin position="451"/>
        <end position="470"/>
    </location>
</feature>
<dbReference type="RefSeq" id="XP_022257164.1">
    <property type="nucleotide sequence ID" value="XM_022401456.1"/>
</dbReference>
<evidence type="ECO:0000256" key="4">
    <source>
        <dbReference type="ARBA" id="ARBA00022692"/>
    </source>
</evidence>
<keyword evidence="3" id="KW-1003">Cell membrane</keyword>
<evidence type="ECO:0000256" key="1">
    <source>
        <dbReference type="ARBA" id="ARBA00004251"/>
    </source>
</evidence>
<evidence type="ECO:0000256" key="9">
    <source>
        <dbReference type="ARBA" id="ARBA00023157"/>
    </source>
</evidence>
<sequence>INRDEEYIMVNNLYDVETKTQLQLLTPLAIKLIQGPVLLAYPFHYLTGFCCSCSSSKGKHLRGNQSCEEDLDLYNASTHCLNFSKYWYTVNSLEHPMIEHTLFMNFFFRRESPSNYHWWDLTHRQEFTIGSHNYHEFNPEKTVIATYVAERPKEESIKLDYKNKRLLIPQLMPGLTSSELPPRYARGASDYIILSKDLIEGDGGECDKAGVSYRAFFYQTNRCKVPPGTCLKNQPLDLWNEDDKKLKAGKKGSFLLRFYGMPHKDAILINKTTGQHWLALEYTYRHLTIVHIEIDARNITVLRKGHFAQLNAIVTSSTAGTSQIHVHVLNTGLVAARFTAKAVKCSEGVSDSSEDSVLIPPQSKKVLLLFVQLGSLDINDDILCTVKLRSENVEQVAERQAVVKPKGRCICYMHCKCTCIKESLSCKLVTIEDYHKAGFRGSLPVLHTLKYHQIFTILFIIIVINIVFLII</sequence>
<feature type="domain" description="Generative cell specific-1/HAP2" evidence="12">
    <location>
        <begin position="46"/>
        <end position="402"/>
    </location>
</feature>
<evidence type="ECO:0000256" key="7">
    <source>
        <dbReference type="ARBA" id="ARBA00023121"/>
    </source>
</evidence>
<reference evidence="14" key="1">
    <citation type="submission" date="2025-08" db="UniProtKB">
        <authorList>
            <consortium name="RefSeq"/>
        </authorList>
    </citation>
    <scope>IDENTIFICATION</scope>
    <source>
        <tissue evidence="14">Muscle</tissue>
    </source>
</reference>
<dbReference type="InterPro" id="IPR018928">
    <property type="entry name" value="HAP2/GCS1_dom"/>
</dbReference>
<evidence type="ECO:0000256" key="11">
    <source>
        <dbReference type="SAM" id="Phobius"/>
    </source>
</evidence>
<dbReference type="PANTHER" id="PTHR31764:SF0">
    <property type="entry name" value="GENERATIVE CELL SPECIFIC-1_HAP2 DOMAIN-CONTAINING PROTEIN"/>
    <property type="match status" value="1"/>
</dbReference>
<dbReference type="GeneID" id="111089269"/>
<dbReference type="InterPro" id="IPR040326">
    <property type="entry name" value="HAP2/GCS1"/>
</dbReference>
<proteinExistence type="inferred from homology"/>
<evidence type="ECO:0000256" key="2">
    <source>
        <dbReference type="ARBA" id="ARBA00010929"/>
    </source>
</evidence>
<evidence type="ECO:0000313" key="13">
    <source>
        <dbReference type="Proteomes" id="UP000694941"/>
    </source>
</evidence>
<keyword evidence="8 11" id="KW-0472">Membrane</keyword>
<evidence type="ECO:0000259" key="12">
    <source>
        <dbReference type="Pfam" id="PF10699"/>
    </source>
</evidence>
<evidence type="ECO:0000313" key="14">
    <source>
        <dbReference type="RefSeq" id="XP_022257164.1"/>
    </source>
</evidence>
<accession>A0ABM1TMQ8</accession>
<protein>
    <submittedName>
        <fullName evidence="14">Hapless 2-like</fullName>
    </submittedName>
</protein>
<evidence type="ECO:0000256" key="5">
    <source>
        <dbReference type="ARBA" id="ARBA00022729"/>
    </source>
</evidence>
<keyword evidence="9" id="KW-1015">Disulfide bond</keyword>
<organism evidence="13 14">
    <name type="scientific">Limulus polyphemus</name>
    <name type="common">Atlantic horseshoe crab</name>
    <dbReference type="NCBI Taxonomy" id="6850"/>
    <lineage>
        <taxon>Eukaryota</taxon>
        <taxon>Metazoa</taxon>
        <taxon>Ecdysozoa</taxon>
        <taxon>Arthropoda</taxon>
        <taxon>Chelicerata</taxon>
        <taxon>Merostomata</taxon>
        <taxon>Xiphosura</taxon>
        <taxon>Limulidae</taxon>
        <taxon>Limulus</taxon>
    </lineage>
</organism>
<comment type="similarity">
    <text evidence="2">Belongs to the HAP2/GCS1 family.</text>
</comment>
<evidence type="ECO:0000256" key="8">
    <source>
        <dbReference type="ARBA" id="ARBA00023136"/>
    </source>
</evidence>
<feature type="non-terminal residue" evidence="14">
    <location>
        <position position="1"/>
    </location>
</feature>